<reference evidence="4" key="1">
    <citation type="submission" date="2016-05" db="EMBL/GenBank/DDBJ databases">
        <authorList>
            <person name="Lavstsen T."/>
            <person name="Jespersen J.S."/>
        </authorList>
    </citation>
    <scope>NUCLEOTIDE SEQUENCE</scope>
    <source>
        <tissue evidence="4">Brain</tissue>
    </source>
</reference>
<dbReference type="InterPro" id="IPR007754">
    <property type="entry name" value="GlcNAc_II"/>
</dbReference>
<feature type="binding site" evidence="1">
    <location>
        <begin position="93"/>
        <end position="97"/>
    </location>
    <ligand>
        <name>substrate</name>
    </ligand>
</feature>
<dbReference type="GO" id="GO:0006487">
    <property type="term" value="P:protein N-linked glycosylation"/>
    <property type="evidence" value="ECO:0007669"/>
    <property type="project" value="TreeGrafter"/>
</dbReference>
<evidence type="ECO:0000256" key="1">
    <source>
        <dbReference type="PIRSR" id="PIRSR607754-1"/>
    </source>
</evidence>
<feature type="disulfide bond" evidence="3">
    <location>
        <begin position="253"/>
        <end position="256"/>
    </location>
</feature>
<dbReference type="AlphaFoldDB" id="A0A1A7XH02"/>
<reference evidence="4" key="2">
    <citation type="submission" date="2016-06" db="EMBL/GenBank/DDBJ databases">
        <title>The genome of a short-lived fish provides insights into sex chromosome evolution and the genetic control of aging.</title>
        <authorList>
            <person name="Reichwald K."/>
            <person name="Felder M."/>
            <person name="Petzold A."/>
            <person name="Koch P."/>
            <person name="Groth M."/>
            <person name="Platzer M."/>
        </authorList>
    </citation>
    <scope>NUCLEOTIDE SEQUENCE</scope>
    <source>
        <tissue evidence="4">Brain</tissue>
    </source>
</reference>
<dbReference type="Pfam" id="PF05060">
    <property type="entry name" value="MGAT2"/>
    <property type="match status" value="1"/>
</dbReference>
<dbReference type="PANTHER" id="PTHR12871">
    <property type="entry name" value="BETA-1,2-N-ACETYLGLUCOSAMINYLTRANSFERASE II"/>
    <property type="match status" value="1"/>
</dbReference>
<feature type="disulfide bond" evidence="3">
    <location>
        <begin position="309"/>
        <end position="409"/>
    </location>
</feature>
<dbReference type="GO" id="GO:0000139">
    <property type="term" value="C:Golgi membrane"/>
    <property type="evidence" value="ECO:0007669"/>
    <property type="project" value="TreeGrafter"/>
</dbReference>
<evidence type="ECO:0000313" key="4">
    <source>
        <dbReference type="EMBL" id="SBP17342.1"/>
    </source>
</evidence>
<evidence type="ECO:0000256" key="3">
    <source>
        <dbReference type="PIRSR" id="PIRSR607754-3"/>
    </source>
</evidence>
<feature type="binding site" evidence="1">
    <location>
        <begin position="199"/>
        <end position="203"/>
    </location>
    <ligand>
        <name>substrate</name>
    </ligand>
</feature>
<dbReference type="UniPathway" id="UPA00378"/>
<evidence type="ECO:0000256" key="2">
    <source>
        <dbReference type="PIRSR" id="PIRSR607754-2"/>
    </source>
</evidence>
<sequence>MRLRLLRRNLLALLGVLFVVATLLISTRVLVVSENDSINVADRNLDMISGDSLKFNFDSLSDLSQSVYTANYKQVVQNADRFPGGPQLVLVVQVHNRPDYLRLLIKSLERAAEVHSFLLIFSHDYFSEEINTIVQGIRFCKVLQIYFPFSSQLYPKEFPGQDPRDCPRDISKEDALKSGCLNAEHPDSYGHYREAFITQTKHHWWWKLHFVWERVQVMQGYSGFVIFLEEDNYILPDFFHFYKLMLEFKKTSCSDCDMLALGNHNGLSDFSSMSNKVLSSGWLSTKHNIGMAISREVYYKLMGCSNDFCTYDDYNWDWTLQHLSGTCISKPLKVLVAQGSRVLHTGDCGLHQKDNCKPEWAFKRVEENLRMAKEGLFPQSLVLSGSEPAEHRAHMKNGGWGDIRDHALCNNYSKRL</sequence>
<dbReference type="EMBL" id="HADW01015942">
    <property type="protein sequence ID" value="SBP17342.1"/>
    <property type="molecule type" value="Transcribed_RNA"/>
</dbReference>
<keyword evidence="2" id="KW-0464">Manganese</keyword>
<keyword evidence="3" id="KW-1015">Disulfide bond</keyword>
<proteinExistence type="predicted"/>
<protein>
    <submittedName>
        <fullName evidence="4">Uncharacterized protein</fullName>
    </submittedName>
</protein>
<accession>A0A1A7XH02</accession>
<dbReference type="GO" id="GO:0046872">
    <property type="term" value="F:metal ion binding"/>
    <property type="evidence" value="ECO:0007669"/>
    <property type="project" value="UniProtKB-KW"/>
</dbReference>
<feature type="disulfide bond" evidence="3">
    <location>
        <begin position="348"/>
        <end position="356"/>
    </location>
</feature>
<feature type="disulfide bond" evidence="3">
    <location>
        <begin position="304"/>
        <end position="327"/>
    </location>
</feature>
<dbReference type="SUPFAM" id="SSF53448">
    <property type="entry name" value="Nucleotide-diphospho-sugar transferases"/>
    <property type="match status" value="1"/>
</dbReference>
<gene>
    <name evidence="4" type="primary">OLA.7869</name>
</gene>
<dbReference type="GO" id="GO:0009312">
    <property type="term" value="P:oligosaccharide biosynthetic process"/>
    <property type="evidence" value="ECO:0007669"/>
    <property type="project" value="InterPro"/>
</dbReference>
<dbReference type="PANTHER" id="PTHR12871:SF3">
    <property type="entry name" value="ALPHA-1,6-MANNOSYL-GLYCOPROTEIN 2-BETA-N-ACETYLGLUCOSAMINYLTRANSFERASE"/>
    <property type="match status" value="1"/>
</dbReference>
<dbReference type="Gene3D" id="3.90.550.10">
    <property type="entry name" value="Spore Coat Polysaccharide Biosynthesis Protein SpsA, Chain A"/>
    <property type="match status" value="1"/>
</dbReference>
<dbReference type="GO" id="GO:0005795">
    <property type="term" value="C:Golgi stack"/>
    <property type="evidence" value="ECO:0007669"/>
    <property type="project" value="InterPro"/>
</dbReference>
<keyword evidence="2" id="KW-0479">Metal-binding</keyword>
<dbReference type="InterPro" id="IPR029044">
    <property type="entry name" value="Nucleotide-diphossugar_trans"/>
</dbReference>
<feature type="binding site" evidence="2">
    <location>
        <position position="344"/>
    </location>
    <ligand>
        <name>Mn(2+)</name>
        <dbReference type="ChEBI" id="CHEBI:29035"/>
    </ligand>
</feature>
<name>A0A1A7XH02_9TELE</name>
<dbReference type="GO" id="GO:0008455">
    <property type="term" value="F:alpha-1,6-mannosylglycoprotein 2-beta-N-acetylglucosaminyltransferase activity"/>
    <property type="evidence" value="ECO:0007669"/>
    <property type="project" value="InterPro"/>
</dbReference>
<comment type="cofactor">
    <cofactor evidence="2">
        <name>Mn(2+)</name>
        <dbReference type="ChEBI" id="CHEBI:29035"/>
    </cofactor>
</comment>
<feature type="binding site" evidence="2">
    <location>
        <position position="231"/>
    </location>
    <ligand>
        <name>Mn(2+)</name>
        <dbReference type="ChEBI" id="CHEBI:29035"/>
    </ligand>
</feature>
<feature type="binding site" evidence="1">
    <location>
        <position position="124"/>
    </location>
    <ligand>
        <name>substrate</name>
    </ligand>
</feature>
<organism evidence="4">
    <name type="scientific">Iconisemion striatum</name>
    <dbReference type="NCBI Taxonomy" id="60296"/>
    <lineage>
        <taxon>Eukaryota</taxon>
        <taxon>Metazoa</taxon>
        <taxon>Chordata</taxon>
        <taxon>Craniata</taxon>
        <taxon>Vertebrata</taxon>
        <taxon>Euteleostomi</taxon>
        <taxon>Actinopterygii</taxon>
        <taxon>Neopterygii</taxon>
        <taxon>Teleostei</taxon>
        <taxon>Neoteleostei</taxon>
        <taxon>Acanthomorphata</taxon>
        <taxon>Ovalentaria</taxon>
        <taxon>Atherinomorphae</taxon>
        <taxon>Cyprinodontiformes</taxon>
        <taxon>Nothobranchiidae</taxon>
        <taxon>Iconisemion</taxon>
    </lineage>
</organism>
<feature type="disulfide bond" evidence="3">
    <location>
        <begin position="166"/>
        <end position="180"/>
    </location>
</feature>